<reference evidence="6 7" key="1">
    <citation type="journal article" date="2013" name="Genome Announc.">
        <title>Draft Genome Sequence of an Alphaproteobacterium, Caenispirillum salinarum AK4(T), Isolated from a Solar Saltern.</title>
        <authorList>
            <person name="Khatri I."/>
            <person name="Singh A."/>
            <person name="Korpole S."/>
            <person name="Pinnaka A.K."/>
            <person name="Subramanian S."/>
        </authorList>
    </citation>
    <scope>NUCLEOTIDE SEQUENCE [LARGE SCALE GENOMIC DNA]</scope>
    <source>
        <strain evidence="6 7">AK4</strain>
    </source>
</reference>
<dbReference type="SMART" id="SM00421">
    <property type="entry name" value="HTH_LUXR"/>
    <property type="match status" value="1"/>
</dbReference>
<dbReference type="InterPro" id="IPR036388">
    <property type="entry name" value="WH-like_DNA-bd_sf"/>
</dbReference>
<evidence type="ECO:0000256" key="4">
    <source>
        <dbReference type="SAM" id="MobiDB-lite"/>
    </source>
</evidence>
<dbReference type="GO" id="GO:0003677">
    <property type="term" value="F:DNA binding"/>
    <property type="evidence" value="ECO:0007669"/>
    <property type="project" value="UniProtKB-KW"/>
</dbReference>
<evidence type="ECO:0000259" key="5">
    <source>
        <dbReference type="PROSITE" id="PS50043"/>
    </source>
</evidence>
<keyword evidence="1" id="KW-0805">Transcription regulation</keyword>
<dbReference type="InterPro" id="IPR016032">
    <property type="entry name" value="Sig_transdc_resp-reg_C-effctor"/>
</dbReference>
<dbReference type="PROSITE" id="PS50043">
    <property type="entry name" value="HTH_LUXR_2"/>
    <property type="match status" value="1"/>
</dbReference>
<dbReference type="AlphaFoldDB" id="K9H6U0"/>
<gene>
    <name evidence="6" type="ORF">C882_1612</name>
</gene>
<dbReference type="SUPFAM" id="SSF46894">
    <property type="entry name" value="C-terminal effector domain of the bipartite response regulators"/>
    <property type="match status" value="1"/>
</dbReference>
<dbReference type="InterPro" id="IPR000792">
    <property type="entry name" value="Tscrpt_reg_LuxR_C"/>
</dbReference>
<evidence type="ECO:0000313" key="6">
    <source>
        <dbReference type="EMBL" id="EKV32774.1"/>
    </source>
</evidence>
<dbReference type="eggNOG" id="COG2197">
    <property type="taxonomic scope" value="Bacteria"/>
</dbReference>
<feature type="region of interest" description="Disordered" evidence="4">
    <location>
        <begin position="224"/>
        <end position="250"/>
    </location>
</feature>
<keyword evidence="3" id="KW-0804">Transcription</keyword>
<evidence type="ECO:0000313" key="7">
    <source>
        <dbReference type="Proteomes" id="UP000009881"/>
    </source>
</evidence>
<dbReference type="STRING" id="1238182.C882_1612"/>
<dbReference type="CDD" id="cd06170">
    <property type="entry name" value="LuxR_C_like"/>
    <property type="match status" value="1"/>
</dbReference>
<accession>K9H6U0</accession>
<dbReference type="EMBL" id="ANHY01000002">
    <property type="protein sequence ID" value="EKV32774.1"/>
    <property type="molecule type" value="Genomic_DNA"/>
</dbReference>
<sequence length="250" mass="27581">MNQMAERDDSGAGKDGQDGTQQWPRALLCLVAREDLGVLGELVAEVKHAPLYFLDRPADLLAARREGAVLIASASRVANEPWSNAIAQVRRTGRLPTVFLTRADQMIEIAPYADLIDNLIFLELPPRRLGKALTMALDGFVTLPGRTRATLAVDAVRQERLHRLDDMEQEVIGLIAEGMTNEQIARRLNMGEPQVKRTVKRILDHLGLRNRTEAAVFYHCAEGSFRPGDMPPQPGPEGEGPHPDNNSEAP</sequence>
<evidence type="ECO:0000256" key="1">
    <source>
        <dbReference type="ARBA" id="ARBA00023015"/>
    </source>
</evidence>
<feature type="domain" description="HTH luxR-type" evidence="5">
    <location>
        <begin position="157"/>
        <end position="222"/>
    </location>
</feature>
<protein>
    <recommendedName>
        <fullName evidence="5">HTH luxR-type domain-containing protein</fullName>
    </recommendedName>
</protein>
<evidence type="ECO:0000256" key="2">
    <source>
        <dbReference type="ARBA" id="ARBA00023125"/>
    </source>
</evidence>
<keyword evidence="2" id="KW-0238">DNA-binding</keyword>
<keyword evidence="7" id="KW-1185">Reference proteome</keyword>
<dbReference type="Pfam" id="PF00196">
    <property type="entry name" value="GerE"/>
    <property type="match status" value="1"/>
</dbReference>
<evidence type="ECO:0000256" key="3">
    <source>
        <dbReference type="ARBA" id="ARBA00023163"/>
    </source>
</evidence>
<dbReference type="Gene3D" id="1.10.10.10">
    <property type="entry name" value="Winged helix-like DNA-binding domain superfamily/Winged helix DNA-binding domain"/>
    <property type="match status" value="1"/>
</dbReference>
<dbReference type="Proteomes" id="UP000009881">
    <property type="component" value="Unassembled WGS sequence"/>
</dbReference>
<dbReference type="PANTHER" id="PTHR44688:SF16">
    <property type="entry name" value="DNA-BINDING TRANSCRIPTIONAL ACTIVATOR DEVR_DOSR"/>
    <property type="match status" value="1"/>
</dbReference>
<organism evidence="6 7">
    <name type="scientific">Caenispirillum salinarum AK4</name>
    <dbReference type="NCBI Taxonomy" id="1238182"/>
    <lineage>
        <taxon>Bacteria</taxon>
        <taxon>Pseudomonadati</taxon>
        <taxon>Pseudomonadota</taxon>
        <taxon>Alphaproteobacteria</taxon>
        <taxon>Rhodospirillales</taxon>
        <taxon>Novispirillaceae</taxon>
        <taxon>Caenispirillum</taxon>
    </lineage>
</organism>
<proteinExistence type="predicted"/>
<name>K9H6U0_9PROT</name>
<comment type="caution">
    <text evidence="6">The sequence shown here is derived from an EMBL/GenBank/DDBJ whole genome shotgun (WGS) entry which is preliminary data.</text>
</comment>
<dbReference type="PANTHER" id="PTHR44688">
    <property type="entry name" value="DNA-BINDING TRANSCRIPTIONAL ACTIVATOR DEVR_DOSR"/>
    <property type="match status" value="1"/>
</dbReference>
<dbReference type="GO" id="GO:0006355">
    <property type="term" value="P:regulation of DNA-templated transcription"/>
    <property type="evidence" value="ECO:0007669"/>
    <property type="project" value="InterPro"/>
</dbReference>